<feature type="region of interest" description="Disordered" evidence="1">
    <location>
        <begin position="325"/>
        <end position="421"/>
    </location>
</feature>
<dbReference type="InterPro" id="IPR041588">
    <property type="entry name" value="Integrase_H2C2"/>
</dbReference>
<evidence type="ECO:0000256" key="1">
    <source>
        <dbReference type="SAM" id="MobiDB-lite"/>
    </source>
</evidence>
<comment type="caution">
    <text evidence="3">The sequence shown here is derived from an EMBL/GenBank/DDBJ whole genome shotgun (WGS) entry which is preliminary data.</text>
</comment>
<protein>
    <recommendedName>
        <fullName evidence="2">Integrase zinc-binding domain-containing protein</fullName>
    </recommendedName>
</protein>
<feature type="region of interest" description="Disordered" evidence="1">
    <location>
        <begin position="20"/>
        <end position="49"/>
    </location>
</feature>
<accession>A0AAD9UU87</accession>
<dbReference type="AlphaFoldDB" id="A0AAD9UU87"/>
<feature type="domain" description="Integrase zinc-binding" evidence="2">
    <location>
        <begin position="133"/>
        <end position="184"/>
    </location>
</feature>
<dbReference type="PANTHER" id="PTHR37984:SF11">
    <property type="entry name" value="INTEGRASE CATALYTIC DOMAIN-CONTAINING PROTEIN"/>
    <property type="match status" value="1"/>
</dbReference>
<gene>
    <name evidence="3" type="ORF">P5673_029229</name>
</gene>
<dbReference type="InterPro" id="IPR050951">
    <property type="entry name" value="Retrovirus_Pol_polyprotein"/>
</dbReference>
<name>A0AAD9UU87_ACRCE</name>
<dbReference type="PANTHER" id="PTHR37984">
    <property type="entry name" value="PROTEIN CBG26694"/>
    <property type="match status" value="1"/>
</dbReference>
<dbReference type="EMBL" id="JARQWQ010000114">
    <property type="protein sequence ID" value="KAK2550189.1"/>
    <property type="molecule type" value="Genomic_DNA"/>
</dbReference>
<dbReference type="Pfam" id="PF17921">
    <property type="entry name" value="Integrase_H2C2"/>
    <property type="match status" value="1"/>
</dbReference>
<feature type="compositionally biased region" description="Basic and acidic residues" evidence="1">
    <location>
        <begin position="337"/>
        <end position="358"/>
    </location>
</feature>
<evidence type="ECO:0000259" key="2">
    <source>
        <dbReference type="Pfam" id="PF17921"/>
    </source>
</evidence>
<evidence type="ECO:0000313" key="3">
    <source>
        <dbReference type="EMBL" id="KAK2550189.1"/>
    </source>
</evidence>
<dbReference type="Gene3D" id="1.10.340.70">
    <property type="match status" value="1"/>
</dbReference>
<proteinExistence type="predicted"/>
<sequence length="421" mass="47665">MRVRLQGFYYKHNYVPGKTAKAKTDEADYNSRHPEPEPEPEPDNGAAHQTDFANQEDEEWFEKDIRAVVQAVLPDAVSWDELLEETSQDLELKDLKSAISRGYFTAPERQFDLVFTELAVVAGLLVRGSHIVVPRSLCDKVVRLAHEGCQGVTKTKVYLRTRVWFPGLNRMLEAHIQHCHPCQVGTPANERKPLRMSPLPSEPWKERAIDFWGPINTGEYLLVVVWKHLWWVEVEFHVPGLQTSAQEPSGQYRSGKKNVKTSNIQVGDAVLLKQELSGKASSPYEGEPLEVQYRKGTQVVAKRRDGSTVTRSIAQFKKVPYQTPVQAGRWGLGPDAGHSHSAEPKARELPRLQEHPEKVQSPQGEFSDPLDSTEPLTECIEEAPRPLLSPNASDRSSRPCRSSDEYLRSKYPDYVLTDRIQ</sequence>
<feature type="compositionally biased region" description="Basic and acidic residues" evidence="1">
    <location>
        <begin position="395"/>
        <end position="411"/>
    </location>
</feature>
<reference evidence="3" key="2">
    <citation type="journal article" date="2023" name="Science">
        <title>Genomic signatures of disease resistance in endangered staghorn corals.</title>
        <authorList>
            <person name="Vollmer S.V."/>
            <person name="Selwyn J.D."/>
            <person name="Despard B.A."/>
            <person name="Roesel C.L."/>
        </authorList>
    </citation>
    <scope>NUCLEOTIDE SEQUENCE</scope>
    <source>
        <strain evidence="3">K2</strain>
    </source>
</reference>
<feature type="compositionally biased region" description="Basic and acidic residues" evidence="1">
    <location>
        <begin position="22"/>
        <end position="36"/>
    </location>
</feature>
<keyword evidence="4" id="KW-1185">Reference proteome</keyword>
<dbReference type="Proteomes" id="UP001249851">
    <property type="component" value="Unassembled WGS sequence"/>
</dbReference>
<reference evidence="3" key="1">
    <citation type="journal article" date="2023" name="G3 (Bethesda)">
        <title>Whole genome assembly and annotation of the endangered Caribbean coral Acropora cervicornis.</title>
        <authorList>
            <person name="Selwyn J.D."/>
            <person name="Vollmer S.V."/>
        </authorList>
    </citation>
    <scope>NUCLEOTIDE SEQUENCE</scope>
    <source>
        <strain evidence="3">K2</strain>
    </source>
</reference>
<evidence type="ECO:0000313" key="4">
    <source>
        <dbReference type="Proteomes" id="UP001249851"/>
    </source>
</evidence>
<organism evidence="3 4">
    <name type="scientific">Acropora cervicornis</name>
    <name type="common">Staghorn coral</name>
    <dbReference type="NCBI Taxonomy" id="6130"/>
    <lineage>
        <taxon>Eukaryota</taxon>
        <taxon>Metazoa</taxon>
        <taxon>Cnidaria</taxon>
        <taxon>Anthozoa</taxon>
        <taxon>Hexacorallia</taxon>
        <taxon>Scleractinia</taxon>
        <taxon>Astrocoeniina</taxon>
        <taxon>Acroporidae</taxon>
        <taxon>Acropora</taxon>
    </lineage>
</organism>